<dbReference type="RefSeq" id="WP_387348194.1">
    <property type="nucleotide sequence ID" value="NZ_JBIAXI010000049.1"/>
</dbReference>
<protein>
    <submittedName>
        <fullName evidence="1">Uncharacterized protein</fullName>
    </submittedName>
</protein>
<comment type="caution">
    <text evidence="1">The sequence shown here is derived from an EMBL/GenBank/DDBJ whole genome shotgun (WGS) entry which is preliminary data.</text>
</comment>
<organism evidence="1 2">
    <name type="scientific">Microtetraspora fusca</name>
    <dbReference type="NCBI Taxonomy" id="1997"/>
    <lineage>
        <taxon>Bacteria</taxon>
        <taxon>Bacillati</taxon>
        <taxon>Actinomycetota</taxon>
        <taxon>Actinomycetes</taxon>
        <taxon>Streptosporangiales</taxon>
        <taxon>Streptosporangiaceae</taxon>
        <taxon>Microtetraspora</taxon>
    </lineage>
</organism>
<accession>A0ABW6VJ88</accession>
<sequence>MPDLKLDSKLIKPIQRVLEPYEGRMGRLGETIVAIVELTAVKRTDVYDGEEAAPTAHLRITALEVATRGQEDHLRRAQQAMHQLRTARGTLDEIHSTEDANRQLRFLADVVVDGGDA</sequence>
<gene>
    <name evidence="1" type="ORF">ACFY05_42090</name>
</gene>
<evidence type="ECO:0000313" key="1">
    <source>
        <dbReference type="EMBL" id="MFF4779427.1"/>
    </source>
</evidence>
<proteinExistence type="predicted"/>
<dbReference type="EMBL" id="JBIAXI010000049">
    <property type="protein sequence ID" value="MFF4779427.1"/>
    <property type="molecule type" value="Genomic_DNA"/>
</dbReference>
<name>A0ABW6VJ88_MICFU</name>
<dbReference type="Proteomes" id="UP001602119">
    <property type="component" value="Unassembled WGS sequence"/>
</dbReference>
<reference evidence="1 2" key="1">
    <citation type="submission" date="2024-10" db="EMBL/GenBank/DDBJ databases">
        <title>The Natural Products Discovery Center: Release of the First 8490 Sequenced Strains for Exploring Actinobacteria Biosynthetic Diversity.</title>
        <authorList>
            <person name="Kalkreuter E."/>
            <person name="Kautsar S.A."/>
            <person name="Yang D."/>
            <person name="Bader C.D."/>
            <person name="Teijaro C.N."/>
            <person name="Fluegel L."/>
            <person name="Davis C.M."/>
            <person name="Simpson J.R."/>
            <person name="Lauterbach L."/>
            <person name="Steele A.D."/>
            <person name="Gui C."/>
            <person name="Meng S."/>
            <person name="Li G."/>
            <person name="Viehrig K."/>
            <person name="Ye F."/>
            <person name="Su P."/>
            <person name="Kiefer A.F."/>
            <person name="Nichols A."/>
            <person name="Cepeda A.J."/>
            <person name="Yan W."/>
            <person name="Fan B."/>
            <person name="Jiang Y."/>
            <person name="Adhikari A."/>
            <person name="Zheng C.-J."/>
            <person name="Schuster L."/>
            <person name="Cowan T.M."/>
            <person name="Smanski M.J."/>
            <person name="Chevrette M.G."/>
            <person name="De Carvalho L.P.S."/>
            <person name="Shen B."/>
        </authorList>
    </citation>
    <scope>NUCLEOTIDE SEQUENCE [LARGE SCALE GENOMIC DNA]</scope>
    <source>
        <strain evidence="1 2">NPDC001281</strain>
    </source>
</reference>
<evidence type="ECO:0000313" key="2">
    <source>
        <dbReference type="Proteomes" id="UP001602119"/>
    </source>
</evidence>
<keyword evidence="2" id="KW-1185">Reference proteome</keyword>